<protein>
    <recommendedName>
        <fullName evidence="3">PCNA-associated factor</fullName>
    </recommendedName>
    <alternativeName>
        <fullName evidence="8">PCNA-associated factor of 15 kDa</fullName>
    </alternativeName>
    <alternativeName>
        <fullName evidence="9">PCNA-clamp-associated factor</fullName>
    </alternativeName>
</protein>
<feature type="compositionally biased region" description="Basic and acidic residues" evidence="10">
    <location>
        <begin position="71"/>
        <end position="82"/>
    </location>
</feature>
<evidence type="ECO:0000256" key="1">
    <source>
        <dbReference type="ARBA" id="ARBA00004123"/>
    </source>
</evidence>
<dbReference type="GeneID" id="106467565"/>
<proteinExistence type="predicted"/>
<dbReference type="InterPro" id="IPR031444">
    <property type="entry name" value="PCNA-AF_dom"/>
</dbReference>
<evidence type="ECO:0000256" key="9">
    <source>
        <dbReference type="ARBA" id="ARBA00031186"/>
    </source>
</evidence>
<evidence type="ECO:0000256" key="3">
    <source>
        <dbReference type="ARBA" id="ARBA00013777"/>
    </source>
</evidence>
<dbReference type="Proteomes" id="UP000694941">
    <property type="component" value="Unplaced"/>
</dbReference>
<feature type="compositionally biased region" description="Basic and acidic residues" evidence="10">
    <location>
        <begin position="1"/>
        <end position="10"/>
    </location>
</feature>
<evidence type="ECO:0000256" key="4">
    <source>
        <dbReference type="ARBA" id="ARBA00022490"/>
    </source>
</evidence>
<evidence type="ECO:0000259" key="11">
    <source>
        <dbReference type="Pfam" id="PF15715"/>
    </source>
</evidence>
<evidence type="ECO:0000256" key="5">
    <source>
        <dbReference type="ARBA" id="ARBA00022763"/>
    </source>
</evidence>
<dbReference type="Pfam" id="PF15715">
    <property type="entry name" value="PAF"/>
    <property type="match status" value="1"/>
</dbReference>
<feature type="region of interest" description="Disordered" evidence="10">
    <location>
        <begin position="1"/>
        <end position="105"/>
    </location>
</feature>
<keyword evidence="5" id="KW-0227">DNA damage</keyword>
<keyword evidence="6" id="KW-0234">DNA repair</keyword>
<name>A0ABM1T6G7_LIMPO</name>
<evidence type="ECO:0000256" key="6">
    <source>
        <dbReference type="ARBA" id="ARBA00023204"/>
    </source>
</evidence>
<dbReference type="PANTHER" id="PTHR15679">
    <property type="entry name" value="PCNA-ASSOCIATED FACTOR"/>
    <property type="match status" value="1"/>
</dbReference>
<reference evidence="13 14" key="1">
    <citation type="submission" date="2025-05" db="UniProtKB">
        <authorList>
            <consortium name="RefSeq"/>
        </authorList>
    </citation>
    <scope>IDENTIFICATION</scope>
    <source>
        <tissue evidence="13 14">Muscle</tissue>
    </source>
</reference>
<evidence type="ECO:0000313" key="12">
    <source>
        <dbReference type="Proteomes" id="UP000694941"/>
    </source>
</evidence>
<dbReference type="RefSeq" id="XP_022251473.1">
    <property type="nucleotide sequence ID" value="XM_022395765.1"/>
</dbReference>
<dbReference type="RefSeq" id="XP_022251472.1">
    <property type="nucleotide sequence ID" value="XM_022395764.1"/>
</dbReference>
<feature type="domain" description="PCNA-associated factor histone-like" evidence="11">
    <location>
        <begin position="1"/>
        <end position="103"/>
    </location>
</feature>
<evidence type="ECO:0000256" key="7">
    <source>
        <dbReference type="ARBA" id="ARBA00023242"/>
    </source>
</evidence>
<organism evidence="12 14">
    <name type="scientific">Limulus polyphemus</name>
    <name type="common">Atlantic horseshoe crab</name>
    <dbReference type="NCBI Taxonomy" id="6850"/>
    <lineage>
        <taxon>Eukaryota</taxon>
        <taxon>Metazoa</taxon>
        <taxon>Ecdysozoa</taxon>
        <taxon>Arthropoda</taxon>
        <taxon>Chelicerata</taxon>
        <taxon>Merostomata</taxon>
        <taxon>Xiphosura</taxon>
        <taxon>Limulidae</taxon>
        <taxon>Limulus</taxon>
    </lineage>
</organism>
<keyword evidence="7" id="KW-0539">Nucleus</keyword>
<keyword evidence="4" id="KW-0963">Cytoplasm</keyword>
<accession>A0ABM1T6G7</accession>
<dbReference type="InterPro" id="IPR040444">
    <property type="entry name" value="PCNA-AF"/>
</dbReference>
<evidence type="ECO:0000256" key="10">
    <source>
        <dbReference type="SAM" id="MobiDB-lite"/>
    </source>
</evidence>
<gene>
    <name evidence="13 14" type="primary">LOC106467565</name>
</gene>
<dbReference type="PANTHER" id="PTHR15679:SF8">
    <property type="entry name" value="PCNA-ASSOCIATED FACTOR"/>
    <property type="match status" value="1"/>
</dbReference>
<evidence type="ECO:0000313" key="13">
    <source>
        <dbReference type="RefSeq" id="XP_022251472.1"/>
    </source>
</evidence>
<sequence length="105" mass="11119">MVRTKGDNCAKKAVAAKAPRKALSTSAAGCSSSMSSPARSAKADKYAGGNPYCPRPTPSWQKEISAFFIPKAHETDPDKDDGQGFSSASIETRIKTEPLPSDDEN</sequence>
<evidence type="ECO:0000313" key="14">
    <source>
        <dbReference type="RefSeq" id="XP_022251473.1"/>
    </source>
</evidence>
<feature type="compositionally biased region" description="Low complexity" evidence="10">
    <location>
        <begin position="11"/>
        <end position="40"/>
    </location>
</feature>
<evidence type="ECO:0000256" key="8">
    <source>
        <dbReference type="ARBA" id="ARBA00030014"/>
    </source>
</evidence>
<keyword evidence="12" id="KW-1185">Reference proteome</keyword>
<comment type="subcellular location">
    <subcellularLocation>
        <location evidence="2">Cytoplasm</location>
        <location evidence="2">Perinuclear region</location>
    </subcellularLocation>
    <subcellularLocation>
        <location evidence="1">Nucleus</location>
    </subcellularLocation>
</comment>
<evidence type="ECO:0000256" key="2">
    <source>
        <dbReference type="ARBA" id="ARBA00004556"/>
    </source>
</evidence>